<gene>
    <name evidence="2" type="ORF">ACHHYP_16312</name>
</gene>
<reference evidence="2 3" key="1">
    <citation type="journal article" date="2014" name="Genome Biol. Evol.">
        <title>The secreted proteins of Achlya hypogyna and Thraustotheca clavata identify the ancestral oomycete secretome and reveal gene acquisitions by horizontal gene transfer.</title>
        <authorList>
            <person name="Misner I."/>
            <person name="Blouin N."/>
            <person name="Leonard G."/>
            <person name="Richards T.A."/>
            <person name="Lane C.E."/>
        </authorList>
    </citation>
    <scope>NUCLEOTIDE SEQUENCE [LARGE SCALE GENOMIC DNA]</scope>
    <source>
        <strain evidence="2 3">ATCC 48635</strain>
    </source>
</reference>
<dbReference type="STRING" id="1202772.A0A1V9Y955"/>
<evidence type="ECO:0000313" key="2">
    <source>
        <dbReference type="EMBL" id="OQR82262.1"/>
    </source>
</evidence>
<dbReference type="EMBL" id="JNBR01002528">
    <property type="protein sequence ID" value="OQR82262.1"/>
    <property type="molecule type" value="Genomic_DNA"/>
</dbReference>
<keyword evidence="1" id="KW-1133">Transmembrane helix</keyword>
<keyword evidence="3" id="KW-1185">Reference proteome</keyword>
<feature type="transmembrane region" description="Helical" evidence="1">
    <location>
        <begin position="16"/>
        <end position="34"/>
    </location>
</feature>
<keyword evidence="1" id="KW-0812">Transmembrane</keyword>
<evidence type="ECO:0000313" key="3">
    <source>
        <dbReference type="Proteomes" id="UP000243579"/>
    </source>
</evidence>
<sequence>MHTKTKLPALPRAARLVLYPLLVTLVAGTLIFLYDQHATLQPLIVIRNLTLERYPPRHETCVYQSPVFQDKLAALARHPPTLALAQEHHGVFRRPHDGLQGLSWKDCLPMHTLECGVLAGDETSLFSRPAADRKCRASILHHILTAATSVMERRGFVAVPVGPTLRHIWEYAALPPGATAIEVATDAHVDVADAFWAQGLAHFSDPHHGTVTCMAPHHPLASLLYAPELPVVVGPDTGIPYLHWSMLSPAKTALGFEDATRFVVDGAAGRIFARQQLFPVSCLSLFNASIPAPRHPAVFFGDVAAPANGHDEAPTWTYPNPRCEAYCDRDSPRVAVAPTPNAPHCHLHDDVVFNARLATYVHEKHALHLSANQSAALEIGDDVEKRRAGKGWQYCLPIQPLQCGVGRGDKSTLFETKAGKPCRSAVLQLLLEAMLEVANEENLAAFVYFGTLLGAWRDSAIIPHTRDIDIVMPSDTDWVLMQDKMWARGFYVFNRGIYGACVAAHHPLAPLLYAPESSLTDGYDHGTPYLDLYMWYHGENNTIPIDTAMDALPAESIFPLTCKHKIFANQVPGIQYPESMFHSEYGASYVKDTKFQLNACQAYCDH</sequence>
<proteinExistence type="predicted"/>
<protein>
    <submittedName>
        <fullName evidence="2">Uncharacterized protein</fullName>
    </submittedName>
</protein>
<dbReference type="OrthoDB" id="444255at2759"/>
<dbReference type="AlphaFoldDB" id="A0A1V9Y955"/>
<evidence type="ECO:0000256" key="1">
    <source>
        <dbReference type="SAM" id="Phobius"/>
    </source>
</evidence>
<accession>A0A1V9Y955</accession>
<organism evidence="2 3">
    <name type="scientific">Achlya hypogyna</name>
    <name type="common">Oomycete</name>
    <name type="synonym">Protoachlya hypogyna</name>
    <dbReference type="NCBI Taxonomy" id="1202772"/>
    <lineage>
        <taxon>Eukaryota</taxon>
        <taxon>Sar</taxon>
        <taxon>Stramenopiles</taxon>
        <taxon>Oomycota</taxon>
        <taxon>Saprolegniomycetes</taxon>
        <taxon>Saprolegniales</taxon>
        <taxon>Achlyaceae</taxon>
        <taxon>Achlya</taxon>
    </lineage>
</organism>
<comment type="caution">
    <text evidence="2">The sequence shown here is derived from an EMBL/GenBank/DDBJ whole genome shotgun (WGS) entry which is preliminary data.</text>
</comment>
<name>A0A1V9Y955_ACHHY</name>
<dbReference type="Proteomes" id="UP000243579">
    <property type="component" value="Unassembled WGS sequence"/>
</dbReference>
<keyword evidence="1" id="KW-0472">Membrane</keyword>